<evidence type="ECO:0000256" key="1">
    <source>
        <dbReference type="ARBA" id="ARBA00005495"/>
    </source>
</evidence>
<organism evidence="6 7">
    <name type="scientific">Elasticomyces elasticus</name>
    <dbReference type="NCBI Taxonomy" id="574655"/>
    <lineage>
        <taxon>Eukaryota</taxon>
        <taxon>Fungi</taxon>
        <taxon>Dikarya</taxon>
        <taxon>Ascomycota</taxon>
        <taxon>Pezizomycotina</taxon>
        <taxon>Dothideomycetes</taxon>
        <taxon>Dothideomycetidae</taxon>
        <taxon>Mycosphaerellales</taxon>
        <taxon>Teratosphaeriaceae</taxon>
        <taxon>Elasticomyces</taxon>
    </lineage>
</organism>
<dbReference type="InterPro" id="IPR006913">
    <property type="entry name" value="CENP-V/GFA"/>
</dbReference>
<keyword evidence="4" id="KW-0456">Lyase</keyword>
<gene>
    <name evidence="6" type="ORF">LTR97_011906</name>
</gene>
<comment type="caution">
    <text evidence="6">The sequence shown here is derived from an EMBL/GenBank/DDBJ whole genome shotgun (WGS) entry which is preliminary data.</text>
</comment>
<dbReference type="GO" id="GO:0016846">
    <property type="term" value="F:carbon-sulfur lyase activity"/>
    <property type="evidence" value="ECO:0007669"/>
    <property type="project" value="InterPro"/>
</dbReference>
<accession>A0AAN7ZKT0</accession>
<reference evidence="6" key="1">
    <citation type="submission" date="2023-08" db="EMBL/GenBank/DDBJ databases">
        <title>Black Yeasts Isolated from many extreme environments.</title>
        <authorList>
            <person name="Coleine C."/>
            <person name="Stajich J.E."/>
            <person name="Selbmann L."/>
        </authorList>
    </citation>
    <scope>NUCLEOTIDE SEQUENCE</scope>
    <source>
        <strain evidence="6">CCFEE 5810</strain>
    </source>
</reference>
<evidence type="ECO:0000256" key="4">
    <source>
        <dbReference type="ARBA" id="ARBA00023239"/>
    </source>
</evidence>
<feature type="domain" description="CENP-V/GFA" evidence="5">
    <location>
        <begin position="8"/>
        <end position="119"/>
    </location>
</feature>
<dbReference type="SUPFAM" id="SSF51316">
    <property type="entry name" value="Mss4-like"/>
    <property type="match status" value="1"/>
</dbReference>
<dbReference type="Proteomes" id="UP001310594">
    <property type="component" value="Unassembled WGS sequence"/>
</dbReference>
<dbReference type="PROSITE" id="PS51891">
    <property type="entry name" value="CENP_V_GFA"/>
    <property type="match status" value="1"/>
</dbReference>
<sequence length="150" mass="16737">MASPPQKRSGSCLCGNIKYTITNKHGPDMTQLVCHCPNCLHSMGSSGAYSFCPIENFEFAEGAKQHIKIYHDQETTSKDEMQRQFCTNCGSCVLITTDHNTSVAIVPVGTMDCGGKGWYKPEVECFGYNKKDWMPELQGTQIWEHMPTFG</sequence>
<name>A0AAN7ZKT0_9PEZI</name>
<evidence type="ECO:0000259" key="5">
    <source>
        <dbReference type="PROSITE" id="PS51891"/>
    </source>
</evidence>
<dbReference type="EMBL" id="JAVRQU010000023">
    <property type="protein sequence ID" value="KAK5690745.1"/>
    <property type="molecule type" value="Genomic_DNA"/>
</dbReference>
<keyword evidence="3" id="KW-0862">Zinc</keyword>
<evidence type="ECO:0000313" key="7">
    <source>
        <dbReference type="Proteomes" id="UP001310594"/>
    </source>
</evidence>
<dbReference type="InterPro" id="IPR011057">
    <property type="entry name" value="Mss4-like_sf"/>
</dbReference>
<dbReference type="Pfam" id="PF04828">
    <property type="entry name" value="GFA"/>
    <property type="match status" value="1"/>
</dbReference>
<dbReference type="PANTHER" id="PTHR33337">
    <property type="entry name" value="GFA DOMAIN-CONTAINING PROTEIN"/>
    <property type="match status" value="1"/>
</dbReference>
<dbReference type="GO" id="GO:0046872">
    <property type="term" value="F:metal ion binding"/>
    <property type="evidence" value="ECO:0007669"/>
    <property type="project" value="UniProtKB-KW"/>
</dbReference>
<dbReference type="Gene3D" id="3.90.1590.10">
    <property type="entry name" value="glutathione-dependent formaldehyde- activating enzyme (gfa)"/>
    <property type="match status" value="1"/>
</dbReference>
<proteinExistence type="inferred from homology"/>
<comment type="similarity">
    <text evidence="1">Belongs to the Gfa family.</text>
</comment>
<evidence type="ECO:0000313" key="6">
    <source>
        <dbReference type="EMBL" id="KAK5690745.1"/>
    </source>
</evidence>
<evidence type="ECO:0000256" key="2">
    <source>
        <dbReference type="ARBA" id="ARBA00022723"/>
    </source>
</evidence>
<keyword evidence="2" id="KW-0479">Metal-binding</keyword>
<dbReference type="PANTHER" id="PTHR33337:SF39">
    <property type="entry name" value="DUF636 DOMAIN PROTEIN (AFU_ORTHOLOGUE AFUA_6G11530)"/>
    <property type="match status" value="1"/>
</dbReference>
<protein>
    <recommendedName>
        <fullName evidence="5">CENP-V/GFA domain-containing protein</fullName>
    </recommendedName>
</protein>
<dbReference type="AlphaFoldDB" id="A0AAN7ZKT0"/>
<evidence type="ECO:0000256" key="3">
    <source>
        <dbReference type="ARBA" id="ARBA00022833"/>
    </source>
</evidence>